<dbReference type="Gene3D" id="3.40.50.2300">
    <property type="match status" value="2"/>
</dbReference>
<proteinExistence type="inferred from homology"/>
<dbReference type="Pfam" id="PF13458">
    <property type="entry name" value="Peripla_BP_6"/>
    <property type="match status" value="1"/>
</dbReference>
<keyword evidence="2 4" id="KW-0732">Signal</keyword>
<evidence type="ECO:0000256" key="2">
    <source>
        <dbReference type="ARBA" id="ARBA00022729"/>
    </source>
</evidence>
<dbReference type="CDD" id="cd06342">
    <property type="entry name" value="PBP1_ABC_LIVBP-like"/>
    <property type="match status" value="1"/>
</dbReference>
<feature type="domain" description="Leucine-binding protein" evidence="5">
    <location>
        <begin position="78"/>
        <end position="399"/>
    </location>
</feature>
<dbReference type="EMBL" id="OY726397">
    <property type="protein sequence ID" value="CAJ1502373.1"/>
    <property type="molecule type" value="Genomic_DNA"/>
</dbReference>
<keyword evidence="7" id="KW-1185">Reference proteome</keyword>
<evidence type="ECO:0000259" key="5">
    <source>
        <dbReference type="Pfam" id="PF13458"/>
    </source>
</evidence>
<protein>
    <submittedName>
        <fullName evidence="6">Branched-chain amino acid ABC transporter substrate-binding protein</fullName>
    </submittedName>
</protein>
<feature type="signal peptide" evidence="4">
    <location>
        <begin position="1"/>
        <end position="20"/>
    </location>
</feature>
<dbReference type="PROSITE" id="PS51257">
    <property type="entry name" value="PROKAR_LIPOPROTEIN"/>
    <property type="match status" value="1"/>
</dbReference>
<evidence type="ECO:0000256" key="1">
    <source>
        <dbReference type="ARBA" id="ARBA00010062"/>
    </source>
</evidence>
<dbReference type="RefSeq" id="WP_308482797.1">
    <property type="nucleotide sequence ID" value="NZ_OY726397.1"/>
</dbReference>
<dbReference type="PANTHER" id="PTHR47151:SF2">
    <property type="entry name" value="AMINO ACID BINDING PROTEIN"/>
    <property type="match status" value="1"/>
</dbReference>
<sequence>MRGAVRGVLALSAAACVVLAGCAQSSSGEQADASALQIVEQVRIDQNGDQVLPETTPARPPASPAGDGSAVCPPLSLATAATLTGPDAALGRGVTNGIQLAVDDHNAANPGCQVQLKTFDTEGDPDTARENAQQIVEDAFTLGVVGPGFSTEAMATGEIFDRAGMVAATPSATSVALADQGWRTFVRGLANDGVQGMAVANYIKKQLGAGAVCVVDDGTDYGTGLAQAVREILGPTADPGCGVALDAGAPADAATAIKERNPDAVFFAGYYSQSAPLVRALRDAGVTADFVSADGSKDPEFVTLAGESARDAVLSCSCGPDRPEFVTAYTEKFGQAPGTFSAGAYDLGTILLAGIDSGARTRPALLDFVQNYRGRGLEREYQWAENGELASTMIWIYKVQ</sequence>
<dbReference type="PANTHER" id="PTHR47151">
    <property type="entry name" value="LEU/ILE/VAL-BINDING ABC TRANSPORTER SUBUNIT"/>
    <property type="match status" value="1"/>
</dbReference>
<gene>
    <name evidence="6" type="ORF">MU0053_002165</name>
</gene>
<evidence type="ECO:0000256" key="4">
    <source>
        <dbReference type="SAM" id="SignalP"/>
    </source>
</evidence>
<comment type="similarity">
    <text evidence="1">Belongs to the leucine-binding protein family.</text>
</comment>
<evidence type="ECO:0000313" key="6">
    <source>
        <dbReference type="EMBL" id="CAJ1502373.1"/>
    </source>
</evidence>
<feature type="chain" id="PRO_5045232340" evidence="4">
    <location>
        <begin position="21"/>
        <end position="400"/>
    </location>
</feature>
<evidence type="ECO:0000256" key="3">
    <source>
        <dbReference type="SAM" id="MobiDB-lite"/>
    </source>
</evidence>
<organism evidence="6 7">
    <name type="scientific">[Mycobacterium] burgundiense</name>
    <dbReference type="NCBI Taxonomy" id="3064286"/>
    <lineage>
        <taxon>Bacteria</taxon>
        <taxon>Bacillati</taxon>
        <taxon>Actinomycetota</taxon>
        <taxon>Actinomycetes</taxon>
        <taxon>Mycobacteriales</taxon>
        <taxon>Mycobacteriaceae</taxon>
        <taxon>Mycolicibacterium</taxon>
    </lineage>
</organism>
<name>A0ABM9LP70_9MYCO</name>
<accession>A0ABM9LP70</accession>
<feature type="region of interest" description="Disordered" evidence="3">
    <location>
        <begin position="46"/>
        <end position="71"/>
    </location>
</feature>
<dbReference type="InterPro" id="IPR028082">
    <property type="entry name" value="Peripla_BP_I"/>
</dbReference>
<reference evidence="6 7" key="1">
    <citation type="submission" date="2023-08" db="EMBL/GenBank/DDBJ databases">
        <authorList>
            <person name="Folkvardsen B D."/>
            <person name="Norman A."/>
        </authorList>
    </citation>
    <scope>NUCLEOTIDE SEQUENCE [LARGE SCALE GENOMIC DNA]</scope>
    <source>
        <strain evidence="6 7">Mu0053</strain>
    </source>
</reference>
<evidence type="ECO:0000313" key="7">
    <source>
        <dbReference type="Proteomes" id="UP001190465"/>
    </source>
</evidence>
<dbReference type="Proteomes" id="UP001190465">
    <property type="component" value="Chromosome"/>
</dbReference>
<dbReference type="InterPro" id="IPR028081">
    <property type="entry name" value="Leu-bd"/>
</dbReference>
<dbReference type="SUPFAM" id="SSF53822">
    <property type="entry name" value="Periplasmic binding protein-like I"/>
    <property type="match status" value="1"/>
</dbReference>